<comment type="subcellular location">
    <subcellularLocation>
        <location evidence="1">Cell outer membrane</location>
        <topology evidence="1">Multi-pass membrane protein</topology>
    </subcellularLocation>
</comment>
<proteinExistence type="predicted"/>
<accession>A0A1G7W814</accession>
<feature type="domain" description="Porin" evidence="12">
    <location>
        <begin position="14"/>
        <end position="332"/>
    </location>
</feature>
<dbReference type="Proteomes" id="UP000199706">
    <property type="component" value="Unassembled WGS sequence"/>
</dbReference>
<dbReference type="OrthoDB" id="7055111at2"/>
<dbReference type="PRINTS" id="PR00182">
    <property type="entry name" value="ECOLNEIPORIN"/>
</dbReference>
<dbReference type="PANTHER" id="PTHR34501">
    <property type="entry name" value="PROTEIN YDDL-RELATED"/>
    <property type="match status" value="1"/>
</dbReference>
<keyword evidence="5" id="KW-0812">Transmembrane</keyword>
<evidence type="ECO:0000256" key="6">
    <source>
        <dbReference type="ARBA" id="ARBA00022729"/>
    </source>
</evidence>
<evidence type="ECO:0000256" key="3">
    <source>
        <dbReference type="ARBA" id="ARBA00022448"/>
    </source>
</evidence>
<dbReference type="GO" id="GO:0034220">
    <property type="term" value="P:monoatomic ion transmembrane transport"/>
    <property type="evidence" value="ECO:0007669"/>
    <property type="project" value="InterPro"/>
</dbReference>
<evidence type="ECO:0000256" key="11">
    <source>
        <dbReference type="SAM" id="SignalP"/>
    </source>
</evidence>
<dbReference type="EMBL" id="FNCJ01000004">
    <property type="protein sequence ID" value="SDG68063.1"/>
    <property type="molecule type" value="Genomic_DNA"/>
</dbReference>
<evidence type="ECO:0000256" key="5">
    <source>
        <dbReference type="ARBA" id="ARBA00022692"/>
    </source>
</evidence>
<dbReference type="InterPro" id="IPR033900">
    <property type="entry name" value="Gram_neg_porin_domain"/>
</dbReference>
<dbReference type="InterPro" id="IPR001702">
    <property type="entry name" value="Porin_Gram-ve"/>
</dbReference>
<evidence type="ECO:0000256" key="8">
    <source>
        <dbReference type="ARBA" id="ARBA00023114"/>
    </source>
</evidence>
<keyword evidence="7" id="KW-0406">Ion transport</keyword>
<organism evidence="13 14">
    <name type="scientific">Paraburkholderia phenazinium</name>
    <dbReference type="NCBI Taxonomy" id="60549"/>
    <lineage>
        <taxon>Bacteria</taxon>
        <taxon>Pseudomonadati</taxon>
        <taxon>Pseudomonadota</taxon>
        <taxon>Betaproteobacteria</taxon>
        <taxon>Burkholderiales</taxon>
        <taxon>Burkholderiaceae</taxon>
        <taxon>Paraburkholderia</taxon>
    </lineage>
</organism>
<evidence type="ECO:0000256" key="4">
    <source>
        <dbReference type="ARBA" id="ARBA00022452"/>
    </source>
</evidence>
<dbReference type="GO" id="GO:0015288">
    <property type="term" value="F:porin activity"/>
    <property type="evidence" value="ECO:0007669"/>
    <property type="project" value="UniProtKB-KW"/>
</dbReference>
<comment type="subunit">
    <text evidence="2">Homotrimer.</text>
</comment>
<keyword evidence="10" id="KW-0998">Cell outer membrane</keyword>
<evidence type="ECO:0000256" key="7">
    <source>
        <dbReference type="ARBA" id="ARBA00023065"/>
    </source>
</evidence>
<reference evidence="13 14" key="1">
    <citation type="submission" date="2016-10" db="EMBL/GenBank/DDBJ databases">
        <authorList>
            <person name="de Groot N.N."/>
        </authorList>
    </citation>
    <scope>NUCLEOTIDE SEQUENCE [LARGE SCALE GENOMIC DNA]</scope>
    <source>
        <strain evidence="13 14">LMG 2247</strain>
    </source>
</reference>
<evidence type="ECO:0000256" key="9">
    <source>
        <dbReference type="ARBA" id="ARBA00023136"/>
    </source>
</evidence>
<keyword evidence="8" id="KW-0626">Porin</keyword>
<keyword evidence="9" id="KW-0472">Membrane</keyword>
<keyword evidence="4" id="KW-1134">Transmembrane beta strand</keyword>
<protein>
    <submittedName>
        <fullName evidence="13">Outer membrane protein (Porin)</fullName>
    </submittedName>
</protein>
<feature type="signal peptide" evidence="11">
    <location>
        <begin position="1"/>
        <end position="21"/>
    </location>
</feature>
<dbReference type="AlphaFoldDB" id="A0A1G7W814"/>
<dbReference type="InterPro" id="IPR023614">
    <property type="entry name" value="Porin_dom_sf"/>
</dbReference>
<evidence type="ECO:0000256" key="2">
    <source>
        <dbReference type="ARBA" id="ARBA00011233"/>
    </source>
</evidence>
<evidence type="ECO:0000313" key="13">
    <source>
        <dbReference type="EMBL" id="SDG68063.1"/>
    </source>
</evidence>
<name>A0A1G7W814_9BURK</name>
<keyword evidence="6 11" id="KW-0732">Signal</keyword>
<dbReference type="CDD" id="cd00342">
    <property type="entry name" value="gram_neg_porins"/>
    <property type="match status" value="1"/>
</dbReference>
<keyword evidence="3" id="KW-0813">Transport</keyword>
<dbReference type="InterPro" id="IPR050298">
    <property type="entry name" value="Gram-neg_bact_OMP"/>
</dbReference>
<dbReference type="RefSeq" id="WP_090684785.1">
    <property type="nucleotide sequence ID" value="NZ_CADERL010000006.1"/>
</dbReference>
<dbReference type="InterPro" id="IPR002299">
    <property type="entry name" value="Porin_Neis"/>
</dbReference>
<evidence type="ECO:0000256" key="10">
    <source>
        <dbReference type="ARBA" id="ARBA00023237"/>
    </source>
</evidence>
<feature type="chain" id="PRO_5011632185" evidence="11">
    <location>
        <begin position="22"/>
        <end position="365"/>
    </location>
</feature>
<dbReference type="GO" id="GO:0046930">
    <property type="term" value="C:pore complex"/>
    <property type="evidence" value="ECO:0007669"/>
    <property type="project" value="UniProtKB-KW"/>
</dbReference>
<evidence type="ECO:0000313" key="14">
    <source>
        <dbReference type="Proteomes" id="UP000199706"/>
    </source>
</evidence>
<gene>
    <name evidence="13" type="ORF">SAMN05216466_104442</name>
</gene>
<dbReference type="Pfam" id="PF13609">
    <property type="entry name" value="Porin_4"/>
    <property type="match status" value="1"/>
</dbReference>
<dbReference type="SUPFAM" id="SSF56935">
    <property type="entry name" value="Porins"/>
    <property type="match status" value="1"/>
</dbReference>
<evidence type="ECO:0000259" key="12">
    <source>
        <dbReference type="Pfam" id="PF13609"/>
    </source>
</evidence>
<dbReference type="PANTHER" id="PTHR34501:SF9">
    <property type="entry name" value="MAJOR OUTER MEMBRANE PROTEIN P.IA"/>
    <property type="match status" value="1"/>
</dbReference>
<dbReference type="GO" id="GO:0009279">
    <property type="term" value="C:cell outer membrane"/>
    <property type="evidence" value="ECO:0007669"/>
    <property type="project" value="UniProtKB-SubCell"/>
</dbReference>
<dbReference type="PRINTS" id="PR00184">
    <property type="entry name" value="NEISSPPORIN"/>
</dbReference>
<sequence length="365" mass="38795">MRIKKYLLLPTLGVLTSIAHAQSSVTLYGSIDEGFQYTSNVGGHSIYALVSGVQQQGDRWGLKGQEDLGGGVSALFLLENGFSLNNGTALPNGQMFGRQAYVGITSDNIGGVTFGRQYDSVVDYVAPLTATGTWGGALFEHLFDNDNTGESFRIDNSVKYTSANYSGLQFGGLYGFSNQAGAFADNRAWSVGAKYVNGPLAAGVAFMDIDNASANTSGAVTGSPYDSAQQRVASAGANYTIGAATLGLVYSHTEIVDRPTIPVSTLKFDTIEFNAKVSLTAQWFVGAMYSYSNVSNVFSTDRSSAHQNQLGLMADYRLSKRTDCYLQTVYVKMSGPNILPLIGDSGGESSANNQTVARVGIRTSF</sequence>
<dbReference type="Gene3D" id="2.40.160.10">
    <property type="entry name" value="Porin"/>
    <property type="match status" value="1"/>
</dbReference>
<evidence type="ECO:0000256" key="1">
    <source>
        <dbReference type="ARBA" id="ARBA00004571"/>
    </source>
</evidence>